<gene>
    <name evidence="2" type="ORF">KUV26_06230</name>
</gene>
<dbReference type="Pfam" id="PF05899">
    <property type="entry name" value="Cupin_3"/>
    <property type="match status" value="1"/>
</dbReference>
<accession>A0ABS7NDU6</accession>
<keyword evidence="3" id="KW-1185">Reference proteome</keyword>
<sequence>MTKLPDRSVEPVLDDLEGWRKVEGSPSMKTWIEYTSGDGGIISGWWEATPGTYHATYDAWEFVHMIEGRIIITAEGEEPREVGPGDAFVIEKGFAGTWEIREKVLKHFVIKLK</sequence>
<dbReference type="PANTHER" id="PTHR40943">
    <property type="entry name" value="CYTOPLASMIC PROTEIN-RELATED"/>
    <property type="match status" value="1"/>
</dbReference>
<evidence type="ECO:0000313" key="3">
    <source>
        <dbReference type="Proteomes" id="UP000766629"/>
    </source>
</evidence>
<dbReference type="Proteomes" id="UP000766629">
    <property type="component" value="Unassembled WGS sequence"/>
</dbReference>
<name>A0ABS7NDU6_9RHOB</name>
<evidence type="ECO:0000259" key="1">
    <source>
        <dbReference type="Pfam" id="PF05899"/>
    </source>
</evidence>
<dbReference type="SUPFAM" id="SSF51182">
    <property type="entry name" value="RmlC-like cupins"/>
    <property type="match status" value="1"/>
</dbReference>
<evidence type="ECO:0000313" key="2">
    <source>
        <dbReference type="EMBL" id="MBY6139031.1"/>
    </source>
</evidence>
<comment type="caution">
    <text evidence="2">The sequence shown here is derived from an EMBL/GenBank/DDBJ whole genome shotgun (WGS) entry which is preliminary data.</text>
</comment>
<dbReference type="InterPro" id="IPR011051">
    <property type="entry name" value="RmlC_Cupin_sf"/>
</dbReference>
<dbReference type="CDD" id="cd02227">
    <property type="entry name" value="cupin_TM1112-like"/>
    <property type="match status" value="1"/>
</dbReference>
<reference evidence="2 3" key="1">
    <citation type="submission" date="2021-06" db="EMBL/GenBank/DDBJ databases">
        <title>50 bacteria genomes isolated from Dapeng, Shenzhen, China.</title>
        <authorList>
            <person name="Zheng W."/>
            <person name="Yu S."/>
            <person name="Huang Y."/>
        </authorList>
    </citation>
    <scope>NUCLEOTIDE SEQUENCE [LARGE SCALE GENOMIC DNA]</scope>
    <source>
        <strain evidence="2 3">DP1N14-2</strain>
    </source>
</reference>
<dbReference type="InterPro" id="IPR008579">
    <property type="entry name" value="UGlyAH_Cupin_dom"/>
</dbReference>
<dbReference type="InterPro" id="IPR014710">
    <property type="entry name" value="RmlC-like_jellyroll"/>
</dbReference>
<protein>
    <submittedName>
        <fullName evidence="2">Cupin domain-containing protein</fullName>
    </submittedName>
</protein>
<dbReference type="Gene3D" id="2.60.120.10">
    <property type="entry name" value="Jelly Rolls"/>
    <property type="match status" value="1"/>
</dbReference>
<proteinExistence type="predicted"/>
<feature type="domain" description="(S)-ureidoglycine aminohydrolase cupin" evidence="1">
    <location>
        <begin position="38"/>
        <end position="108"/>
    </location>
</feature>
<dbReference type="PANTHER" id="PTHR40943:SF1">
    <property type="entry name" value="CYTOPLASMIC PROTEIN"/>
    <property type="match status" value="1"/>
</dbReference>
<organism evidence="2 3">
    <name type="scientific">Leisingera daeponensis</name>
    <dbReference type="NCBI Taxonomy" id="405746"/>
    <lineage>
        <taxon>Bacteria</taxon>
        <taxon>Pseudomonadati</taxon>
        <taxon>Pseudomonadota</taxon>
        <taxon>Alphaproteobacteria</taxon>
        <taxon>Rhodobacterales</taxon>
        <taxon>Roseobacteraceae</taxon>
        <taxon>Leisingera</taxon>
    </lineage>
</organism>
<dbReference type="EMBL" id="JAHVJA010000002">
    <property type="protein sequence ID" value="MBY6139031.1"/>
    <property type="molecule type" value="Genomic_DNA"/>
</dbReference>